<sequence length="469" mass="52406">MYARISQDTTGQAIGVADQLEHARAFAAARGYLVVAEHADNDISAFRGAARPEYQRVLTLARERRIDRVIVYHLTRMTRNRMERAEFIDAFHACRVNVSEAQGGDYDLSTAAGRTWVDIQGALATWESEIKSERVTAAAARRARSGRPSGSLGYGWIKHGVGSSATWTEHPHEAAVVREIVDRLLAGETLRGVTESLNGRGEPAPNSERWGKTSVKKLAIRESNAAQRIHHRGQPDEERFEGCWPPIVDRTKHEKIVALLTQPARRTNATVTRPGARRHLLSWGIGECGVCGEMLRASTKRGRYGRPLDLYVCDGKGCVGRSEPAVDDLVKEVVIERLSQPDALDWLLGDDDEARRWSERVDELSRRLSEAADAFAEGAITTEQLRRITERVRPDLDEAERRQAECVVSLDLDALRPLAGPTARENWDDMEVSQRRAVLEALGIKVIVDRTRRGPGFDPESVRFAWARQ</sequence>
<dbReference type="Pfam" id="PF07508">
    <property type="entry name" value="Recombinase"/>
    <property type="match status" value="1"/>
</dbReference>
<dbReference type="InterPro" id="IPR036162">
    <property type="entry name" value="Resolvase-like_N_sf"/>
</dbReference>
<feature type="domain" description="Recombinase" evidence="2">
    <location>
        <begin position="151"/>
        <end position="266"/>
    </location>
</feature>
<dbReference type="SUPFAM" id="SSF53041">
    <property type="entry name" value="Resolvase-like"/>
    <property type="match status" value="1"/>
</dbReference>
<dbReference type="PROSITE" id="PS51737">
    <property type="entry name" value="RECOMBINASE_DNA_BIND"/>
    <property type="match status" value="1"/>
</dbReference>
<dbReference type="SMART" id="SM00857">
    <property type="entry name" value="Resolvase"/>
    <property type="match status" value="1"/>
</dbReference>
<dbReference type="GO" id="GO:0000150">
    <property type="term" value="F:DNA strand exchange activity"/>
    <property type="evidence" value="ECO:0007669"/>
    <property type="project" value="InterPro"/>
</dbReference>
<dbReference type="PANTHER" id="PTHR30461:SF23">
    <property type="entry name" value="DNA RECOMBINASE-RELATED"/>
    <property type="match status" value="1"/>
</dbReference>
<accession>A0A0J8UGV5</accession>
<gene>
    <name evidence="3" type="ORF">ACT17_02800</name>
</gene>
<dbReference type="AlphaFoldDB" id="A0A0J8UGV5"/>
<name>A0A0J8UGV5_9MYCO</name>
<dbReference type="InterPro" id="IPR011109">
    <property type="entry name" value="DNA_bind_recombinase_dom"/>
</dbReference>
<evidence type="ECO:0000313" key="3">
    <source>
        <dbReference type="EMBL" id="KMV20718.1"/>
    </source>
</evidence>
<dbReference type="PANTHER" id="PTHR30461">
    <property type="entry name" value="DNA-INVERTASE FROM LAMBDOID PROPHAGE"/>
    <property type="match status" value="1"/>
</dbReference>
<dbReference type="CDD" id="cd00338">
    <property type="entry name" value="Ser_Recombinase"/>
    <property type="match status" value="1"/>
</dbReference>
<dbReference type="InterPro" id="IPR038109">
    <property type="entry name" value="DNA_bind_recomb_sf"/>
</dbReference>
<organism evidence="3 4">
    <name type="scientific">Mycolicibacterium conceptionense</name>
    <dbReference type="NCBI Taxonomy" id="451644"/>
    <lineage>
        <taxon>Bacteria</taxon>
        <taxon>Bacillati</taxon>
        <taxon>Actinomycetota</taxon>
        <taxon>Actinomycetes</taxon>
        <taxon>Mycobacteriales</taxon>
        <taxon>Mycobacteriaceae</taxon>
        <taxon>Mycolicibacterium</taxon>
    </lineage>
</organism>
<dbReference type="Gene3D" id="3.90.1750.20">
    <property type="entry name" value="Putative Large Serine Recombinase, Chain B, Domain 2"/>
    <property type="match status" value="1"/>
</dbReference>
<protein>
    <submittedName>
        <fullName evidence="3">Recombinase</fullName>
    </submittedName>
</protein>
<comment type="caution">
    <text evidence="3">The sequence shown here is derived from an EMBL/GenBank/DDBJ whole genome shotgun (WGS) entry which is preliminary data.</text>
</comment>
<dbReference type="Gene3D" id="3.40.50.1390">
    <property type="entry name" value="Resolvase, N-terminal catalytic domain"/>
    <property type="match status" value="1"/>
</dbReference>
<dbReference type="InterPro" id="IPR006119">
    <property type="entry name" value="Resolv_N"/>
</dbReference>
<reference evidence="3 4" key="1">
    <citation type="submission" date="2015-06" db="EMBL/GenBank/DDBJ databases">
        <title>Genome sequence of Mycobacterium conceptionense strain MLE.</title>
        <authorList>
            <person name="Greninger A.L."/>
            <person name="Cunningham G."/>
            <person name="Chiu C.Y."/>
            <person name="Miller S."/>
        </authorList>
    </citation>
    <scope>NUCLEOTIDE SEQUENCE [LARGE SCALE GENOMIC DNA]</scope>
    <source>
        <strain evidence="3 4">MLE</strain>
    </source>
</reference>
<evidence type="ECO:0000259" key="2">
    <source>
        <dbReference type="PROSITE" id="PS51737"/>
    </source>
</evidence>
<dbReference type="PROSITE" id="PS51736">
    <property type="entry name" value="RECOMBINASES_3"/>
    <property type="match status" value="1"/>
</dbReference>
<proteinExistence type="predicted"/>
<evidence type="ECO:0000259" key="1">
    <source>
        <dbReference type="PROSITE" id="PS51736"/>
    </source>
</evidence>
<dbReference type="PATRIC" id="fig|451644.5.peg.562"/>
<dbReference type="Proteomes" id="UP000037594">
    <property type="component" value="Unassembled WGS sequence"/>
</dbReference>
<dbReference type="EMBL" id="LFOD01000001">
    <property type="protein sequence ID" value="KMV20718.1"/>
    <property type="molecule type" value="Genomic_DNA"/>
</dbReference>
<dbReference type="InterPro" id="IPR050639">
    <property type="entry name" value="SSR_resolvase"/>
</dbReference>
<dbReference type="Pfam" id="PF00239">
    <property type="entry name" value="Resolvase"/>
    <property type="match status" value="1"/>
</dbReference>
<dbReference type="GO" id="GO:0003677">
    <property type="term" value="F:DNA binding"/>
    <property type="evidence" value="ECO:0007669"/>
    <property type="project" value="InterPro"/>
</dbReference>
<evidence type="ECO:0000313" key="4">
    <source>
        <dbReference type="Proteomes" id="UP000037594"/>
    </source>
</evidence>
<feature type="domain" description="Resolvase/invertase-type recombinase catalytic" evidence="1">
    <location>
        <begin position="1"/>
        <end position="146"/>
    </location>
</feature>